<dbReference type="Proteomes" id="UP000007110">
    <property type="component" value="Unassembled WGS sequence"/>
</dbReference>
<feature type="domain" description="Mon2/Sec7/BIG1-like dimerisation and cyclophilin-binding" evidence="9">
    <location>
        <begin position="8"/>
        <end position="182"/>
    </location>
</feature>
<evidence type="ECO:0000256" key="2">
    <source>
        <dbReference type="ARBA" id="ARBA00017134"/>
    </source>
</evidence>
<feature type="region of interest" description="Disordered" evidence="5">
    <location>
        <begin position="645"/>
        <end position="680"/>
    </location>
</feature>
<dbReference type="Pfam" id="PF09324">
    <property type="entry name" value="Sec7-like_HDS"/>
    <property type="match status" value="1"/>
</dbReference>
<keyword evidence="3" id="KW-0813">Transport</keyword>
<evidence type="ECO:0000259" key="6">
    <source>
        <dbReference type="Pfam" id="PF09324"/>
    </source>
</evidence>
<dbReference type="InterPro" id="IPR032817">
    <property type="entry name" value="Mon2_C"/>
</dbReference>
<dbReference type="Pfam" id="PF16213">
    <property type="entry name" value="DCB"/>
    <property type="match status" value="1"/>
</dbReference>
<organism evidence="10 11">
    <name type="scientific">Strongylocentrotus purpuratus</name>
    <name type="common">Purple sea urchin</name>
    <dbReference type="NCBI Taxonomy" id="7668"/>
    <lineage>
        <taxon>Eukaryota</taxon>
        <taxon>Metazoa</taxon>
        <taxon>Echinodermata</taxon>
        <taxon>Eleutherozoa</taxon>
        <taxon>Echinozoa</taxon>
        <taxon>Echinoidea</taxon>
        <taxon>Euechinoidea</taxon>
        <taxon>Echinacea</taxon>
        <taxon>Camarodonta</taxon>
        <taxon>Echinidea</taxon>
        <taxon>Strongylocentrotidae</taxon>
        <taxon>Strongylocentrotus</taxon>
    </lineage>
</organism>
<reference evidence="11" key="1">
    <citation type="submission" date="2015-02" db="EMBL/GenBank/DDBJ databases">
        <title>Genome sequencing for Strongylocentrotus purpuratus.</title>
        <authorList>
            <person name="Murali S."/>
            <person name="Liu Y."/>
            <person name="Vee V."/>
            <person name="English A."/>
            <person name="Wang M."/>
            <person name="Skinner E."/>
            <person name="Han Y."/>
            <person name="Muzny D.M."/>
            <person name="Worley K.C."/>
            <person name="Gibbs R.A."/>
        </authorList>
    </citation>
    <scope>NUCLEOTIDE SEQUENCE</scope>
</reference>
<feature type="domain" description="Mon2/Sec7/BIG1-like HDS" evidence="6">
    <location>
        <begin position="893"/>
        <end position="971"/>
    </location>
</feature>
<dbReference type="Pfam" id="PF16206">
    <property type="entry name" value="Mon2_C"/>
    <property type="match status" value="1"/>
</dbReference>
<evidence type="ECO:0000259" key="8">
    <source>
        <dbReference type="Pfam" id="PF16206"/>
    </source>
</evidence>
<feature type="compositionally biased region" description="Low complexity" evidence="5">
    <location>
        <begin position="423"/>
        <end position="435"/>
    </location>
</feature>
<name>A0A7M7N1Z8_STRPU</name>
<dbReference type="EnsemblMetazoa" id="XM_030973610">
    <property type="protein sequence ID" value="XP_030829470"/>
    <property type="gene ID" value="LOC587512"/>
</dbReference>
<feature type="compositionally biased region" description="Basic and acidic residues" evidence="5">
    <location>
        <begin position="511"/>
        <end position="527"/>
    </location>
</feature>
<dbReference type="SUPFAM" id="SSF48371">
    <property type="entry name" value="ARM repeat"/>
    <property type="match status" value="1"/>
</dbReference>
<keyword evidence="11" id="KW-1185">Reference proteome</keyword>
<sequence length="1792" mass="197733">MTSDSAIAKRLVDNLQTDLRALFNETKRKYPPVKEAAEADILKIRTIVARSKDVIPALVMNSGEILQPFLLGCDTKNLRIVQLCLGSVQRLITHEALSAQAAGNVISMLWGLMECGMEDLKVLQTTLVILTTNTIVRGPSLAKAVVVCFRLHFSKDNTTSNTASAIVQQVISIVFERVLAEDEANADGSEVAVDEEQLKISLGNREAPKSLRPCAKDAYMLFQDLCNLVNGDPPCWLQGMTTMTKKFGLELLESVLNSFPQVFLRHTEFSFLLKERVCPLLIKLFSPSLKHRQGMSAPSAPVNPPEKPTFHMSLRLLRVVSVVINKYYSLLMTECEIFLSLLVKFMEGDKPLWQRVMALEVLHKICSQSKLLRMFCQSYDMKPHSTKIFANIVNALGVFTQSLFINPITERQNSNSSDKSTKETGSTSQSSTGSSPAASIHPQAAFTYKGVWIPLIPVATLGTSKALIMDMLEKTDAPPIPDGYAMSVSFACLLDVTKSVSSVVTLELESEEKRVDREERERKRKEQGSVLAEEEEREEEEEDDDRPRSVDSVLATVNTDLKDLWVEMVNSSWCGVLAALSLLLDACTDEAATEAILKCLELYASLCGKLGLTVNRDAFVTALCKSSLPPHYALAVLNIALPTSSNTSTPKDHKRSSSSASRDGFLQATEGGNADPADTRNQVVAVGTPLTSVVGGQQGPVMLTAKNIQCMRAILSLAHCHGAILGASWHLILSTLQHLVWILGLKPTPGGGLKADESQTVVMKIGGGTDSHTTVITTAAMTELPVLSSMLSQLFESSKYLDDVALHHLISALCKLSSEAMELAYSNRQEPSLFAVAKLLETGLVNLPRMEVLWRPLTAHLSDICQHPNVKMREWGAEAVTSLIKAALAYKHTPPLHENLRLQMLLLSPLQELSLIPHADIRQKQLDCVHQILSNNGETLVHGWPLVLGVVGAVTTDQGESLIRSAFQSIQLVVTDFLSIMPCYCLQICVEVAAKFGLQKEELNISLTAIGLLWNISDYLYQNREKIRTVLSKETVGGPKPTSNGEQPIPPFDALWLTLYSRLADLCVDSRPAVRKSGGQTLFSTISAHGALLKHTTWQIVLWHVLFPLLDKVKKCSSVAATEQLEPSGNILIHHSRDTAEKQWAETKVLTLAGVARVFNTWRYALLPLGDFPRAWALLLEHIEASALSPSKEVSLNALKSFLEVIQMKTPKQIVTVIPDPQQSPQKSGRNGSIETASLTTDLPTPGGETIIRMQPSNSDTYETENERTSDATNGSMEAVEGIVPGFEDAALWSNAWRVWISIGTNSTKPPETKADAVLPTQAFLTALVQIFPYLFDHVKDKFVSSDLQKLCLVLQSAVSVPVQADMSVFLIPSSTETEITTLQSAVLHVFEVLKKAVAEGSEVMQSMYPAIFDQLLTFITYSCQPPSFGHIETKAITKTAPKQKKTQLYQGMFDSKEKWESYRSATQSDWVAMNYVPFAEKALQLTSDLYRSTAEHPSVMKQHVLQNILRVFQLPLGLKYACPAPSTWKLAVQCLLDILHVGLPVARKTEFSAKFEDMWMDLAASLELFLFSEHPTPSTLSVEEQQKDEGMDVKVVLLIREEILPFSSSVPEHFTARIMALLNRGSIHSASTASFLDVDNRQLREEFAKACFETLLQFSFISQTKPLRDATDEGALTKMALASLLQRCQEVLKKYVEDERLSGKCPLPRSRMTEMSFVLQAVTTLMQSLKKATADNVDQSTWSQVIGLYPFLVDCTTCTSSQVCKALKEALYQFQELLVAPHPPTGMVNGK</sequence>
<proteinExistence type="inferred from homology"/>
<dbReference type="PANTHER" id="PTHR10663:SF333">
    <property type="entry name" value="PROTEIN MON2 HOMOLOG"/>
    <property type="match status" value="1"/>
</dbReference>
<evidence type="ECO:0000259" key="9">
    <source>
        <dbReference type="Pfam" id="PF16213"/>
    </source>
</evidence>
<evidence type="ECO:0000256" key="5">
    <source>
        <dbReference type="SAM" id="MobiDB-lite"/>
    </source>
</evidence>
<dbReference type="OMA" id="SKRMWED"/>
<dbReference type="RefSeq" id="XP_030829470.1">
    <property type="nucleotide sequence ID" value="XM_030973610.1"/>
</dbReference>
<evidence type="ECO:0000256" key="3">
    <source>
        <dbReference type="ARBA" id="ARBA00022448"/>
    </source>
</evidence>
<dbReference type="KEGG" id="spu:587512"/>
<comment type="similarity">
    <text evidence="1">Belongs to the MON2 family.</text>
</comment>
<feature type="compositionally biased region" description="Acidic residues" evidence="5">
    <location>
        <begin position="532"/>
        <end position="544"/>
    </location>
</feature>
<dbReference type="InterPro" id="IPR016024">
    <property type="entry name" value="ARM-type_fold"/>
</dbReference>
<reference evidence="10" key="2">
    <citation type="submission" date="2021-01" db="UniProtKB">
        <authorList>
            <consortium name="EnsemblMetazoa"/>
        </authorList>
    </citation>
    <scope>IDENTIFICATION</scope>
</reference>
<feature type="region of interest" description="Disordered" evidence="5">
    <location>
        <begin position="507"/>
        <end position="551"/>
    </location>
</feature>
<dbReference type="GO" id="GO:0015031">
    <property type="term" value="P:protein transport"/>
    <property type="evidence" value="ECO:0007669"/>
    <property type="project" value="UniProtKB-KW"/>
</dbReference>
<evidence type="ECO:0000313" key="11">
    <source>
        <dbReference type="Proteomes" id="UP000007110"/>
    </source>
</evidence>
<feature type="region of interest" description="Disordered" evidence="5">
    <location>
        <begin position="1218"/>
        <end position="1273"/>
    </location>
</feature>
<dbReference type="PANTHER" id="PTHR10663">
    <property type="entry name" value="GUANYL-NUCLEOTIDE EXCHANGE FACTOR"/>
    <property type="match status" value="1"/>
</dbReference>
<evidence type="ECO:0000256" key="1">
    <source>
        <dbReference type="ARBA" id="ARBA00008144"/>
    </source>
</evidence>
<dbReference type="InterPro" id="IPR032691">
    <property type="entry name" value="Mon2/Sec7/BIG1-like_HUS"/>
</dbReference>
<evidence type="ECO:0000259" key="7">
    <source>
        <dbReference type="Pfam" id="PF12783"/>
    </source>
</evidence>
<dbReference type="InParanoid" id="A0A7M7N1Z8"/>
<dbReference type="InterPro" id="IPR032629">
    <property type="entry name" value="DCB_dom"/>
</dbReference>
<evidence type="ECO:0000313" key="10">
    <source>
        <dbReference type="EnsemblMetazoa" id="XP_030829470"/>
    </source>
</evidence>
<feature type="domain" description="Mon2 C-terminal" evidence="8">
    <location>
        <begin position="975"/>
        <end position="1782"/>
    </location>
</feature>
<evidence type="ECO:0000256" key="4">
    <source>
        <dbReference type="ARBA" id="ARBA00022927"/>
    </source>
</evidence>
<feature type="region of interest" description="Disordered" evidence="5">
    <location>
        <begin position="411"/>
        <end position="438"/>
    </location>
</feature>
<dbReference type="InterPro" id="IPR015403">
    <property type="entry name" value="Mon2/Sec7/BIG1-like_HDS"/>
</dbReference>
<accession>A0A7M7N1Z8</accession>
<dbReference type="OrthoDB" id="294853at2759"/>
<feature type="compositionally biased region" description="Polar residues" evidence="5">
    <location>
        <begin position="1221"/>
        <end position="1243"/>
    </location>
</feature>
<keyword evidence="4" id="KW-0653">Protein transport</keyword>
<feature type="domain" description="Mon2/Sec7/BIG1-like HUS" evidence="7">
    <location>
        <begin position="214"/>
        <end position="388"/>
    </location>
</feature>
<protein>
    <recommendedName>
        <fullName evidence="2">Protein MON2 homolog</fullName>
    </recommendedName>
</protein>
<dbReference type="GO" id="GO:0005085">
    <property type="term" value="F:guanyl-nucleotide exchange factor activity"/>
    <property type="evidence" value="ECO:0000318"/>
    <property type="project" value="GO_Central"/>
</dbReference>
<dbReference type="Pfam" id="PF12783">
    <property type="entry name" value="Sec7-like_HUS"/>
    <property type="match status" value="1"/>
</dbReference>
<dbReference type="GeneID" id="587512"/>